<comment type="caution">
    <text evidence="2">The sequence shown here is derived from an EMBL/GenBank/DDBJ whole genome shotgun (WGS) entry which is preliminary data.</text>
</comment>
<proteinExistence type="predicted"/>
<dbReference type="OrthoDB" id="2919606at2759"/>
<name>A0A550D0E1_9AGAR</name>
<evidence type="ECO:0000256" key="1">
    <source>
        <dbReference type="SAM" id="MobiDB-lite"/>
    </source>
</evidence>
<evidence type="ECO:0000313" key="2">
    <source>
        <dbReference type="EMBL" id="TRM70502.1"/>
    </source>
</evidence>
<dbReference type="AlphaFoldDB" id="A0A550D0E1"/>
<dbReference type="InterPro" id="IPR032675">
    <property type="entry name" value="LRR_dom_sf"/>
</dbReference>
<dbReference type="Proteomes" id="UP000320762">
    <property type="component" value="Unassembled WGS sequence"/>
</dbReference>
<feature type="compositionally biased region" description="Polar residues" evidence="1">
    <location>
        <begin position="23"/>
        <end position="34"/>
    </location>
</feature>
<dbReference type="Gene3D" id="3.80.10.10">
    <property type="entry name" value="Ribonuclease Inhibitor"/>
    <property type="match status" value="1"/>
</dbReference>
<reference evidence="2 3" key="1">
    <citation type="journal article" date="2019" name="New Phytol.">
        <title>Comparative genomics reveals unique wood-decay strategies and fruiting body development in the Schizophyllaceae.</title>
        <authorList>
            <person name="Almasi E."/>
            <person name="Sahu N."/>
            <person name="Krizsan K."/>
            <person name="Balint B."/>
            <person name="Kovacs G.M."/>
            <person name="Kiss B."/>
            <person name="Cseklye J."/>
            <person name="Drula E."/>
            <person name="Henrissat B."/>
            <person name="Nagy I."/>
            <person name="Chovatia M."/>
            <person name="Adam C."/>
            <person name="LaButti K."/>
            <person name="Lipzen A."/>
            <person name="Riley R."/>
            <person name="Grigoriev I.V."/>
            <person name="Nagy L.G."/>
        </authorList>
    </citation>
    <scope>NUCLEOTIDE SEQUENCE [LARGE SCALE GENOMIC DNA]</scope>
    <source>
        <strain evidence="2 3">NL-1724</strain>
    </source>
</reference>
<organism evidence="2 3">
    <name type="scientific">Schizophyllum amplum</name>
    <dbReference type="NCBI Taxonomy" id="97359"/>
    <lineage>
        <taxon>Eukaryota</taxon>
        <taxon>Fungi</taxon>
        <taxon>Dikarya</taxon>
        <taxon>Basidiomycota</taxon>
        <taxon>Agaricomycotina</taxon>
        <taxon>Agaricomycetes</taxon>
        <taxon>Agaricomycetidae</taxon>
        <taxon>Agaricales</taxon>
        <taxon>Schizophyllaceae</taxon>
        <taxon>Schizophyllum</taxon>
    </lineage>
</organism>
<protein>
    <recommendedName>
        <fullName evidence="4">F-box domain-containing protein</fullName>
    </recommendedName>
</protein>
<dbReference type="SUPFAM" id="SSF52047">
    <property type="entry name" value="RNI-like"/>
    <property type="match status" value="1"/>
</dbReference>
<gene>
    <name evidence="2" type="ORF">BD626DRAFT_449066</name>
</gene>
<sequence length="442" mass="49988">MSRASKGAFGGRVPPTAGAVGASQDSLALSSRGQATPPDAPLTQARARGSEEIIRGIHRLPPELLCAIFMMCGTPHESFSYPRDEHMHSDTPTKVHLYSQAAVQLGYVCSYWFAVTRGYPPLWTMVDASYPQLRDLTALSLCLRYSASLSLCLRINDDTPPYRRNADICQRFMRVLASVPDRWEEISLRLDETRGVLDPLLSLPPNSFTILRRASLRFRDCNSACALDIPLWKAFHTSPVLASVEWWDDPYIHFAASSTTLVHLTHISANGIRPENFMALLQACPQLEVMQVTVARAPDVFPGPNDGYLLPVLQHVSLPHLQELMLSGMRDWSRLFTCLSVPRLRRLDLSLARIQTDAVDGMLTRSAARLKMLTLHRVPSGQTEHVAALLRCMGLRHLEVFRWAFHNRTADDFDPFLLLPQHIKYYTTSYRKAETMYHMYRR</sequence>
<evidence type="ECO:0008006" key="4">
    <source>
        <dbReference type="Google" id="ProtNLM"/>
    </source>
</evidence>
<feature type="region of interest" description="Disordered" evidence="1">
    <location>
        <begin position="1"/>
        <end position="46"/>
    </location>
</feature>
<dbReference type="EMBL" id="VDMD01000001">
    <property type="protein sequence ID" value="TRM70502.1"/>
    <property type="molecule type" value="Genomic_DNA"/>
</dbReference>
<keyword evidence="3" id="KW-1185">Reference proteome</keyword>
<evidence type="ECO:0000313" key="3">
    <source>
        <dbReference type="Proteomes" id="UP000320762"/>
    </source>
</evidence>
<accession>A0A550D0E1</accession>
<dbReference type="STRING" id="97359.A0A550D0E1"/>